<evidence type="ECO:0000259" key="3">
    <source>
        <dbReference type="PROSITE" id="PS50211"/>
    </source>
</evidence>
<proteinExistence type="inferred from homology"/>
<accession>A0A1Y2B5I8</accession>
<evidence type="ECO:0000313" key="4">
    <source>
        <dbReference type="EMBL" id="ORY30099.1"/>
    </source>
</evidence>
<organism evidence="4 5">
    <name type="scientific">Rhizoclosmatium globosum</name>
    <dbReference type="NCBI Taxonomy" id="329046"/>
    <lineage>
        <taxon>Eukaryota</taxon>
        <taxon>Fungi</taxon>
        <taxon>Fungi incertae sedis</taxon>
        <taxon>Chytridiomycota</taxon>
        <taxon>Chytridiomycota incertae sedis</taxon>
        <taxon>Chytridiomycetes</taxon>
        <taxon>Chytridiales</taxon>
        <taxon>Chytriomycetaceae</taxon>
        <taxon>Rhizoclosmatium</taxon>
    </lineage>
</organism>
<keyword evidence="5" id="KW-1185">Reference proteome</keyword>
<feature type="compositionally biased region" description="Polar residues" evidence="2">
    <location>
        <begin position="312"/>
        <end position="347"/>
    </location>
</feature>
<evidence type="ECO:0000256" key="2">
    <source>
        <dbReference type="SAM" id="MobiDB-lite"/>
    </source>
</evidence>
<dbReference type="Proteomes" id="UP000193642">
    <property type="component" value="Unassembled WGS sequence"/>
</dbReference>
<dbReference type="STRING" id="329046.A0A1Y2B5I8"/>
<dbReference type="EMBL" id="MCGO01000084">
    <property type="protein sequence ID" value="ORY30099.1"/>
    <property type="molecule type" value="Genomic_DNA"/>
</dbReference>
<feature type="domain" description="UDENN" evidence="3">
    <location>
        <begin position="108"/>
        <end position="684"/>
    </location>
</feature>
<dbReference type="InterPro" id="IPR024224">
    <property type="entry name" value="DENND6"/>
</dbReference>
<comment type="similarity">
    <text evidence="1">Belongs to the DENND6 family.</text>
</comment>
<evidence type="ECO:0000313" key="5">
    <source>
        <dbReference type="Proteomes" id="UP000193642"/>
    </source>
</evidence>
<dbReference type="InterPro" id="IPR037516">
    <property type="entry name" value="Tripartite_DENN"/>
</dbReference>
<protein>
    <submittedName>
        <fullName evidence="4">DUF1630-domain-containing protein</fullName>
    </submittedName>
</protein>
<dbReference type="GO" id="GO:0055037">
    <property type="term" value="C:recycling endosome"/>
    <property type="evidence" value="ECO:0007669"/>
    <property type="project" value="TreeGrafter"/>
</dbReference>
<dbReference type="OrthoDB" id="10265409at2759"/>
<evidence type="ECO:0000256" key="1">
    <source>
        <dbReference type="ARBA" id="ARBA00007159"/>
    </source>
</evidence>
<reference evidence="4 5" key="1">
    <citation type="submission" date="2016-07" db="EMBL/GenBank/DDBJ databases">
        <title>Pervasive Adenine N6-methylation of Active Genes in Fungi.</title>
        <authorList>
            <consortium name="DOE Joint Genome Institute"/>
            <person name="Mondo S.J."/>
            <person name="Dannebaum R.O."/>
            <person name="Kuo R.C."/>
            <person name="Labutti K."/>
            <person name="Haridas S."/>
            <person name="Kuo A."/>
            <person name="Salamov A."/>
            <person name="Ahrendt S.R."/>
            <person name="Lipzen A."/>
            <person name="Sullivan W."/>
            <person name="Andreopoulos W.B."/>
            <person name="Clum A."/>
            <person name="Lindquist E."/>
            <person name="Daum C."/>
            <person name="Ramamoorthy G.K."/>
            <person name="Gryganskyi A."/>
            <person name="Culley D."/>
            <person name="Magnuson J.K."/>
            <person name="James T.Y."/>
            <person name="O'Malley M.A."/>
            <person name="Stajich J.E."/>
            <person name="Spatafora J.W."/>
            <person name="Visel A."/>
            <person name="Grigoriev I.V."/>
        </authorList>
    </citation>
    <scope>NUCLEOTIDE SEQUENCE [LARGE SCALE GENOMIC DNA]</scope>
    <source>
        <strain evidence="4 5">JEL800</strain>
    </source>
</reference>
<sequence>MTDLSSLSLDQLSLSLSSNQINATSNDQIDLLIASIDAHEDLNDDEMDKMMFDLMNDNVDLGSQSEGFGLTNKGKMAVLRPDAAKCVVEVLEQEGSGDALAALRRWCTAVCVVTFDLDEGPVMEYVYPPIDLSQDELKTIGTGISPIYSTPATEPRHRNSSPAKTISPLPLIENLVPPPPVSIIDTDDYTYAYVYFRQKPDTQIRRGFFQKSLVLLSPHPYHGLFPHILSDILGAKIMDALGTETEEGIGALSRMLLTEFSTDISLWPPPPSLCTQAGRVYENCELDLQVLGTRIRCGVSPSVRFVQYFEEPSTQPTTGHTRSTSDQSTPTKPSNSVQSSDKLSTSTPDRHFLHPKPTQQPQPPLLLTNPGRIYTTFSQCLPLTYLLWELLLLGEPILLQSETPKSCSLVTWTLLELLKPLPFGGDFRPYFTIQDADFKTGVLGGRSVPTGGAVVGVTNLFFEKVFAAWPHKVKIRESPVFFGGGGGAGGGVGGSVSPGFGVGKGSDSPTGQRAPMGRGNLINTGVAPVSPPRNVSPRASTVKAFMSSFRGGNAGEVSRPSISTKHKPIVTRDKKLFKEISDHIASGASPEFLDNLMRRHFVTLTDKFLQPLNRHYETLIVGSPLTMTLSLLRAHPEVKPFQQATFLTTLLQTTPPPLPTTSKKSLLDLYARFLKSRTFASWLSHRSAELNREWRGHYMHVLCESDVEAWGREEGRLEIECVDLLLRVKQEISQYARYFEGGGSGSGSAKGIVSSKDVLNGYIPSWDQFCKLKKQLRAVLALLPESLRMMQ</sequence>
<dbReference type="GO" id="GO:0005085">
    <property type="term" value="F:guanyl-nucleotide exchange factor activity"/>
    <property type="evidence" value="ECO:0007669"/>
    <property type="project" value="InterPro"/>
</dbReference>
<comment type="caution">
    <text evidence="4">The sequence shown here is derived from an EMBL/GenBank/DDBJ whole genome shotgun (WGS) entry which is preliminary data.</text>
</comment>
<feature type="region of interest" description="Disordered" evidence="2">
    <location>
        <begin position="310"/>
        <end position="365"/>
    </location>
</feature>
<gene>
    <name evidence="4" type="ORF">BCR33DRAFT_772270</name>
</gene>
<name>A0A1Y2B5I8_9FUNG</name>
<dbReference type="PANTHER" id="PTHR13677:SF0">
    <property type="entry name" value="LD41638P"/>
    <property type="match status" value="1"/>
</dbReference>
<dbReference type="AlphaFoldDB" id="A0A1Y2B5I8"/>
<dbReference type="PROSITE" id="PS50211">
    <property type="entry name" value="DENN"/>
    <property type="match status" value="1"/>
</dbReference>
<dbReference type="PANTHER" id="PTHR13677">
    <property type="entry name" value="LD41638P"/>
    <property type="match status" value="1"/>
</dbReference>